<organism evidence="2 3">
    <name type="scientific">Rhizobium mesosinicum</name>
    <dbReference type="NCBI Taxonomy" id="335017"/>
    <lineage>
        <taxon>Bacteria</taxon>
        <taxon>Pseudomonadati</taxon>
        <taxon>Pseudomonadota</taxon>
        <taxon>Alphaproteobacteria</taxon>
        <taxon>Hyphomicrobiales</taxon>
        <taxon>Rhizobiaceae</taxon>
        <taxon>Rhizobium/Agrobacterium group</taxon>
        <taxon>Rhizobium</taxon>
    </lineage>
</organism>
<name>A0ABS7H516_9HYPH</name>
<dbReference type="EMBL" id="JAEUAK010000022">
    <property type="protein sequence ID" value="MBW9056683.1"/>
    <property type="molecule type" value="Genomic_DNA"/>
</dbReference>
<evidence type="ECO:0000313" key="3">
    <source>
        <dbReference type="Proteomes" id="UP000717752"/>
    </source>
</evidence>
<proteinExistence type="predicted"/>
<feature type="region of interest" description="Disordered" evidence="1">
    <location>
        <begin position="257"/>
        <end position="280"/>
    </location>
</feature>
<protein>
    <recommendedName>
        <fullName evidence="4">Type I secretion protein</fullName>
    </recommendedName>
</protein>
<feature type="compositionally biased region" description="Polar residues" evidence="1">
    <location>
        <begin position="271"/>
        <end position="280"/>
    </location>
</feature>
<evidence type="ECO:0000313" key="2">
    <source>
        <dbReference type="EMBL" id="MBW9056683.1"/>
    </source>
</evidence>
<keyword evidence="3" id="KW-1185">Reference proteome</keyword>
<comment type="caution">
    <text evidence="2">The sequence shown here is derived from an EMBL/GenBank/DDBJ whole genome shotgun (WGS) entry which is preliminary data.</text>
</comment>
<feature type="compositionally biased region" description="Basic and acidic residues" evidence="1">
    <location>
        <begin position="257"/>
        <end position="266"/>
    </location>
</feature>
<gene>
    <name evidence="2" type="ORF">JNB85_30160</name>
</gene>
<dbReference type="Proteomes" id="UP000717752">
    <property type="component" value="Unassembled WGS sequence"/>
</dbReference>
<evidence type="ECO:0008006" key="4">
    <source>
        <dbReference type="Google" id="ProtNLM"/>
    </source>
</evidence>
<accession>A0ABS7H516</accession>
<dbReference type="RefSeq" id="WP_220338074.1">
    <property type="nucleotide sequence ID" value="NZ_JAEUAK010000022.1"/>
</dbReference>
<reference evidence="2 3" key="1">
    <citation type="journal article" date="2021" name="MBio">
        <title>Poor Competitiveness of Bradyrhizobium in Pigeon Pea Root Colonization in Indian Soils.</title>
        <authorList>
            <person name="Chalasani D."/>
            <person name="Basu A."/>
            <person name="Pullabhotla S.V.S.R.N."/>
            <person name="Jorrin B."/>
            <person name="Neal A.L."/>
            <person name="Poole P.S."/>
            <person name="Podile A.R."/>
            <person name="Tkacz A."/>
        </authorList>
    </citation>
    <scope>NUCLEOTIDE SEQUENCE [LARGE SCALE GENOMIC DNA]</scope>
    <source>
        <strain evidence="2 3">HU56</strain>
    </source>
</reference>
<sequence>MQIEKFSEIIAHFIGIFETTTEEMRLRAELTEGTGPAESDPTLDDLVNSTPAFASDLMLKDYDPDVDYRSVSYDILYGSPRRFGRPFEESLEKLSEIAHRGVPLPRFGSPQDIDVEAGEKLEVFNGPGSASGYATQINVLDDDDFLDMTNGDHAPRDTSFVTERLAEFSAHAEIFTPFASLQRTDTFEGAKQTADEMEAYIRAVKDSGQASIGTTEPPADNQNNQAHDFVLAGDEISGTYMNSKLVSEFSALSDLLPDRGLAKPPEDPDESQASVEQNDPASNSLEVTAGANLLANITSVVTTAVISPITAVMGDHHQIDAITQVYAYSDNDDIASLFHSSADGAESAGVTAYNIASFERSTFQHDQSPTTVDAQGDPIFPTAWRVSVIDGDVSFVNWVEQYHFVSDNDTMIVTTSGSETTVLTGGNTTLNFSSFFQMGLQYDLVIVGGSVYDINSITQISLLYDNDWARAEDGVDGTATIQSGNNLIWNFAAIHNVGAADRFKAMPDYMHEAEKGIQERDPTMPEGLSNDLNFQGYIGLNVLYITGNLFDTTIIKQVAVLGDSDDVTQAAGELLKDNRDAVVTIDTGSNTVANIAEIIDYDSFGNTTYVAGQLYSDAILIQGGIIEHDTTQPEMAGQKLANEVIAFLNDDDAHDSADSGDGIINGGHDLLWSSAHPSDVMQAVVA</sequence>
<evidence type="ECO:0000256" key="1">
    <source>
        <dbReference type="SAM" id="MobiDB-lite"/>
    </source>
</evidence>